<sequence length="54" mass="6182">MPNIIDDRQSAFISGRHLLHSVVIANEVVEEAKRGRKSCLFFKVDFERAYDSVS</sequence>
<evidence type="ECO:0008006" key="2">
    <source>
        <dbReference type="Google" id="ProtNLM"/>
    </source>
</evidence>
<gene>
    <name evidence="1" type="ORF">glysoja_046075</name>
</gene>
<protein>
    <recommendedName>
        <fullName evidence="2">Reverse transcriptase domain-containing protein</fullName>
    </recommendedName>
</protein>
<dbReference type="EMBL" id="KN651137">
    <property type="protein sequence ID" value="KHN31414.1"/>
    <property type="molecule type" value="Genomic_DNA"/>
</dbReference>
<accession>A0A0B2RGF5</accession>
<dbReference type="AlphaFoldDB" id="A0A0B2RGF5"/>
<organism evidence="1">
    <name type="scientific">Glycine soja</name>
    <name type="common">Wild soybean</name>
    <dbReference type="NCBI Taxonomy" id="3848"/>
    <lineage>
        <taxon>Eukaryota</taxon>
        <taxon>Viridiplantae</taxon>
        <taxon>Streptophyta</taxon>
        <taxon>Embryophyta</taxon>
        <taxon>Tracheophyta</taxon>
        <taxon>Spermatophyta</taxon>
        <taxon>Magnoliopsida</taxon>
        <taxon>eudicotyledons</taxon>
        <taxon>Gunneridae</taxon>
        <taxon>Pentapetalae</taxon>
        <taxon>rosids</taxon>
        <taxon>fabids</taxon>
        <taxon>Fabales</taxon>
        <taxon>Fabaceae</taxon>
        <taxon>Papilionoideae</taxon>
        <taxon>50 kb inversion clade</taxon>
        <taxon>NPAAA clade</taxon>
        <taxon>indigoferoid/millettioid clade</taxon>
        <taxon>Phaseoleae</taxon>
        <taxon>Glycine</taxon>
        <taxon>Glycine subgen. Soja</taxon>
    </lineage>
</organism>
<reference evidence="1" key="1">
    <citation type="submission" date="2014-07" db="EMBL/GenBank/DDBJ databases">
        <title>Identification of a novel salt tolerance gene in wild soybean by whole-genome sequencing.</title>
        <authorList>
            <person name="Lam H.-M."/>
            <person name="Qi X."/>
            <person name="Li M.-W."/>
            <person name="Liu X."/>
            <person name="Xie M."/>
            <person name="Ni M."/>
            <person name="Xu X."/>
        </authorList>
    </citation>
    <scope>NUCLEOTIDE SEQUENCE [LARGE SCALE GENOMIC DNA]</scope>
    <source>
        <tissue evidence="1">Root</tissue>
    </source>
</reference>
<proteinExistence type="predicted"/>
<name>A0A0B2RGF5_GLYSO</name>
<evidence type="ECO:0000313" key="1">
    <source>
        <dbReference type="EMBL" id="KHN31414.1"/>
    </source>
</evidence>
<dbReference type="Proteomes" id="UP000053555">
    <property type="component" value="Unassembled WGS sequence"/>
</dbReference>